<dbReference type="PROSITE" id="PS00893">
    <property type="entry name" value="NUDIX_BOX"/>
    <property type="match status" value="1"/>
</dbReference>
<reference evidence="5 6" key="1">
    <citation type="submission" date="2020-08" db="EMBL/GenBank/DDBJ databases">
        <title>Sequencing the genomes of 1000 actinobacteria strains.</title>
        <authorList>
            <person name="Klenk H.-P."/>
        </authorList>
    </citation>
    <scope>NUCLEOTIDE SEQUENCE [LARGE SCALE GENOMIC DNA]</scope>
    <source>
        <strain evidence="5 6">DSM 45084</strain>
    </source>
</reference>
<dbReference type="Gene3D" id="3.90.79.10">
    <property type="entry name" value="Nucleoside Triphosphate Pyrophosphohydrolase"/>
    <property type="match status" value="1"/>
</dbReference>
<dbReference type="CDD" id="cd18873">
    <property type="entry name" value="NUDIX_NadM_like"/>
    <property type="match status" value="1"/>
</dbReference>
<dbReference type="EMBL" id="JACHJS010000001">
    <property type="protein sequence ID" value="MBB4966746.1"/>
    <property type="molecule type" value="Genomic_DNA"/>
</dbReference>
<dbReference type="PANTHER" id="PTHR43736">
    <property type="entry name" value="ADP-RIBOSE PYROPHOSPHATASE"/>
    <property type="match status" value="1"/>
</dbReference>
<comment type="caution">
    <text evidence="5">The sequence shown here is derived from an EMBL/GenBank/DDBJ whole genome shotgun (WGS) entry which is preliminary data.</text>
</comment>
<sequence length="157" mass="16947">MADRGGPERLTADVVLFTQQGGVWSVLTVERAKEPFLAALALPGGFVEPGERVPEAAVRELAEETGIVVPTRRLRRLGLYRKRGRDPRGPVATVAFHSYSPGAPEATGGSDARAAGWIPVTDLLSEAMRVAFDHRDIVRDAVIRRFGRVPQPVGAVL</sequence>
<evidence type="ECO:0000313" key="5">
    <source>
        <dbReference type="EMBL" id="MBB4966746.1"/>
    </source>
</evidence>
<dbReference type="PRINTS" id="PR00502">
    <property type="entry name" value="NUDIXFAMILY"/>
</dbReference>
<dbReference type="InterPro" id="IPR000086">
    <property type="entry name" value="NUDIX_hydrolase_dom"/>
</dbReference>
<evidence type="ECO:0000256" key="2">
    <source>
        <dbReference type="ARBA" id="ARBA00022801"/>
    </source>
</evidence>
<dbReference type="Pfam" id="PF00293">
    <property type="entry name" value="NUDIX"/>
    <property type="match status" value="1"/>
</dbReference>
<dbReference type="GO" id="GO:0016787">
    <property type="term" value="F:hydrolase activity"/>
    <property type="evidence" value="ECO:0007669"/>
    <property type="project" value="UniProtKB-KW"/>
</dbReference>
<feature type="domain" description="Nudix hydrolase" evidence="4">
    <location>
        <begin position="7"/>
        <end position="142"/>
    </location>
</feature>
<dbReference type="SUPFAM" id="SSF55811">
    <property type="entry name" value="Nudix"/>
    <property type="match status" value="1"/>
</dbReference>
<proteinExistence type="inferred from homology"/>
<gene>
    <name evidence="5" type="ORF">F4559_004105</name>
</gene>
<dbReference type="PROSITE" id="PS51462">
    <property type="entry name" value="NUDIX"/>
    <property type="match status" value="1"/>
</dbReference>
<dbReference type="AlphaFoldDB" id="A0A7W7T5N3"/>
<dbReference type="Proteomes" id="UP000542674">
    <property type="component" value="Unassembled WGS sequence"/>
</dbReference>
<organism evidence="5 6">
    <name type="scientific">Saccharothrix violaceirubra</name>
    <dbReference type="NCBI Taxonomy" id="413306"/>
    <lineage>
        <taxon>Bacteria</taxon>
        <taxon>Bacillati</taxon>
        <taxon>Actinomycetota</taxon>
        <taxon>Actinomycetes</taxon>
        <taxon>Pseudonocardiales</taxon>
        <taxon>Pseudonocardiaceae</taxon>
        <taxon>Saccharothrix</taxon>
    </lineage>
</organism>
<dbReference type="RefSeq" id="WP_184670975.1">
    <property type="nucleotide sequence ID" value="NZ_BAABAI010000022.1"/>
</dbReference>
<dbReference type="InterPro" id="IPR015797">
    <property type="entry name" value="NUDIX_hydrolase-like_dom_sf"/>
</dbReference>
<evidence type="ECO:0000256" key="1">
    <source>
        <dbReference type="ARBA" id="ARBA00005582"/>
    </source>
</evidence>
<dbReference type="InterPro" id="IPR020084">
    <property type="entry name" value="NUDIX_hydrolase_CS"/>
</dbReference>
<name>A0A7W7T5N3_9PSEU</name>
<evidence type="ECO:0000313" key="6">
    <source>
        <dbReference type="Proteomes" id="UP000542674"/>
    </source>
</evidence>
<accession>A0A7W7T5N3</accession>
<protein>
    <submittedName>
        <fullName evidence="5">ADP-ribose pyrophosphatase YjhB (NUDIX family)</fullName>
    </submittedName>
</protein>
<comment type="similarity">
    <text evidence="1 3">Belongs to the Nudix hydrolase family.</text>
</comment>
<evidence type="ECO:0000259" key="4">
    <source>
        <dbReference type="PROSITE" id="PS51462"/>
    </source>
</evidence>
<keyword evidence="2 3" id="KW-0378">Hydrolase</keyword>
<dbReference type="InterPro" id="IPR020476">
    <property type="entry name" value="Nudix_hydrolase"/>
</dbReference>
<evidence type="ECO:0000256" key="3">
    <source>
        <dbReference type="RuleBase" id="RU003476"/>
    </source>
</evidence>
<keyword evidence="6" id="KW-1185">Reference proteome</keyword>
<dbReference type="PANTHER" id="PTHR43736:SF1">
    <property type="entry name" value="DIHYDRONEOPTERIN TRIPHOSPHATE DIPHOSPHATASE"/>
    <property type="match status" value="1"/>
</dbReference>